<evidence type="ECO:0000256" key="9">
    <source>
        <dbReference type="RuleBase" id="RU369079"/>
    </source>
</evidence>
<comment type="similarity">
    <text evidence="8 9">Belongs to the TRAP transporter small permease family.</text>
</comment>
<keyword evidence="12" id="KW-1185">Reference proteome</keyword>
<protein>
    <recommendedName>
        <fullName evidence="9">TRAP transporter small permease protein</fullName>
    </recommendedName>
</protein>
<comment type="subcellular location">
    <subcellularLocation>
        <location evidence="1 9">Cell inner membrane</location>
        <topology evidence="1 9">Multi-pass membrane protein</topology>
    </subcellularLocation>
</comment>
<evidence type="ECO:0000256" key="1">
    <source>
        <dbReference type="ARBA" id="ARBA00004429"/>
    </source>
</evidence>
<dbReference type="Pfam" id="PF04290">
    <property type="entry name" value="DctQ"/>
    <property type="match status" value="1"/>
</dbReference>
<dbReference type="InterPro" id="IPR055348">
    <property type="entry name" value="DctQ"/>
</dbReference>
<evidence type="ECO:0000256" key="8">
    <source>
        <dbReference type="ARBA" id="ARBA00038436"/>
    </source>
</evidence>
<organism evidence="11 12">
    <name type="scientific">Pararhodobacter aggregans</name>
    <dbReference type="NCBI Taxonomy" id="404875"/>
    <lineage>
        <taxon>Bacteria</taxon>
        <taxon>Pseudomonadati</taxon>
        <taxon>Pseudomonadota</taxon>
        <taxon>Alphaproteobacteria</taxon>
        <taxon>Rhodobacterales</taxon>
        <taxon>Paracoccaceae</taxon>
        <taxon>Pararhodobacter</taxon>
    </lineage>
</organism>
<keyword evidence="3" id="KW-1003">Cell membrane</keyword>
<keyword evidence="7 9" id="KW-0472">Membrane</keyword>
<dbReference type="PANTHER" id="PTHR35011:SF4">
    <property type="entry name" value="SLL1102 PROTEIN"/>
    <property type="match status" value="1"/>
</dbReference>
<keyword evidence="6 9" id="KW-1133">Transmembrane helix</keyword>
<dbReference type="Proteomes" id="UP000244810">
    <property type="component" value="Unassembled WGS sequence"/>
</dbReference>
<keyword evidence="4 9" id="KW-0997">Cell inner membrane</keyword>
<keyword evidence="5 9" id="KW-0812">Transmembrane</keyword>
<dbReference type="PANTHER" id="PTHR35011">
    <property type="entry name" value="2,3-DIKETO-L-GULONATE TRAP TRANSPORTER SMALL PERMEASE PROTEIN YIAM"/>
    <property type="match status" value="1"/>
</dbReference>
<dbReference type="GO" id="GO:0022857">
    <property type="term" value="F:transmembrane transporter activity"/>
    <property type="evidence" value="ECO:0007669"/>
    <property type="project" value="UniProtKB-UniRule"/>
</dbReference>
<name>A0A2T7URQ8_9RHOB</name>
<dbReference type="InterPro" id="IPR007387">
    <property type="entry name" value="TRAP_DctQ"/>
</dbReference>
<reference evidence="11 12" key="1">
    <citation type="journal article" date="2011" name="Syst. Appl. Microbiol.">
        <title>Defluviimonas denitrificans gen. nov., sp. nov., and Pararhodobacter aggregans gen. nov., sp. nov., non-phototrophic Rhodobacteraceae from the biofilter of a marine aquaculture.</title>
        <authorList>
            <person name="Foesel B.U."/>
            <person name="Drake H.L."/>
            <person name="Schramm A."/>
        </authorList>
    </citation>
    <scope>NUCLEOTIDE SEQUENCE [LARGE SCALE GENOMIC DNA]</scope>
    <source>
        <strain evidence="11 12">D1-19</strain>
    </source>
</reference>
<evidence type="ECO:0000256" key="5">
    <source>
        <dbReference type="ARBA" id="ARBA00022692"/>
    </source>
</evidence>
<feature type="domain" description="Tripartite ATP-independent periplasmic transporters DctQ component" evidence="10">
    <location>
        <begin position="26"/>
        <end position="170"/>
    </location>
</feature>
<evidence type="ECO:0000259" key="10">
    <source>
        <dbReference type="Pfam" id="PF04290"/>
    </source>
</evidence>
<evidence type="ECO:0000313" key="12">
    <source>
        <dbReference type="Proteomes" id="UP000244810"/>
    </source>
</evidence>
<comment type="subunit">
    <text evidence="9">The complex comprises the extracytoplasmic solute receptor protein and the two transmembrane proteins.</text>
</comment>
<dbReference type="AlphaFoldDB" id="A0A2T7URQ8"/>
<proteinExistence type="inferred from homology"/>
<evidence type="ECO:0000256" key="2">
    <source>
        <dbReference type="ARBA" id="ARBA00022448"/>
    </source>
</evidence>
<dbReference type="GO" id="GO:0005886">
    <property type="term" value="C:plasma membrane"/>
    <property type="evidence" value="ECO:0007669"/>
    <property type="project" value="UniProtKB-SubCell"/>
</dbReference>
<evidence type="ECO:0000256" key="7">
    <source>
        <dbReference type="ARBA" id="ARBA00023136"/>
    </source>
</evidence>
<accession>A0A2T7URQ8</accession>
<evidence type="ECO:0000256" key="6">
    <source>
        <dbReference type="ARBA" id="ARBA00022989"/>
    </source>
</evidence>
<evidence type="ECO:0000256" key="4">
    <source>
        <dbReference type="ARBA" id="ARBA00022519"/>
    </source>
</evidence>
<sequence length="200" mass="22357">MLQASDHLAHACTVVGKAAAFLFVPMMLIILYDVFQRKYLGYNPDFTTTDWYKMFTSTRLQEMEWHLHSVLFLLALGYGYVKDSHVRIELVRDTLRPRTRAWVELFGALLFLVPYCYVVIEYGTENALRAFNIGEGSDALTGLPHRFIIKGMLPVGFVFVALAGLSAALKCLVYLFGPSSLRAASGQYAGDHPPTQPADA</sequence>
<dbReference type="EMBL" id="QDDR01000006">
    <property type="protein sequence ID" value="PVE47268.1"/>
    <property type="molecule type" value="Genomic_DNA"/>
</dbReference>
<keyword evidence="2 9" id="KW-0813">Transport</keyword>
<comment type="caution">
    <text evidence="11">The sequence shown here is derived from an EMBL/GenBank/DDBJ whole genome shotgun (WGS) entry which is preliminary data.</text>
</comment>
<feature type="transmembrane region" description="Helical" evidence="9">
    <location>
        <begin position="65"/>
        <end position="81"/>
    </location>
</feature>
<feature type="transmembrane region" description="Helical" evidence="9">
    <location>
        <begin position="101"/>
        <end position="120"/>
    </location>
</feature>
<comment type="function">
    <text evidence="9">Part of the tripartite ATP-independent periplasmic (TRAP) transport system.</text>
</comment>
<feature type="transmembrane region" description="Helical" evidence="9">
    <location>
        <begin position="152"/>
        <end position="176"/>
    </location>
</feature>
<gene>
    <name evidence="11" type="ORF">DDE23_12515</name>
</gene>
<evidence type="ECO:0000256" key="3">
    <source>
        <dbReference type="ARBA" id="ARBA00022475"/>
    </source>
</evidence>
<dbReference type="OrthoDB" id="9794346at2"/>
<feature type="transmembrane region" description="Helical" evidence="9">
    <location>
        <begin position="12"/>
        <end position="32"/>
    </location>
</feature>
<evidence type="ECO:0000313" key="11">
    <source>
        <dbReference type="EMBL" id="PVE47268.1"/>
    </source>
</evidence>